<sequence>MYFEVYRAPFVRLTSTLSGGGDWRWRFCRPGGIIVAASQGYPTETECRHSIAMLACGAANAVVRDVFSPS</sequence>
<organism evidence="2 3">
    <name type="scientific">Tardibacter chloracetimidivorans</name>
    <dbReference type="NCBI Taxonomy" id="1921510"/>
    <lineage>
        <taxon>Bacteria</taxon>
        <taxon>Pseudomonadati</taxon>
        <taxon>Pseudomonadota</taxon>
        <taxon>Alphaproteobacteria</taxon>
        <taxon>Sphingomonadales</taxon>
        <taxon>Sphingomonadaceae</taxon>
        <taxon>Tardibacter</taxon>
    </lineage>
</organism>
<dbReference type="InterPro" id="IPR036913">
    <property type="entry name" value="YegP-like_sf"/>
</dbReference>
<proteinExistence type="predicted"/>
<evidence type="ECO:0000259" key="1">
    <source>
        <dbReference type="Pfam" id="PF07411"/>
    </source>
</evidence>
<keyword evidence="3" id="KW-1185">Reference proteome</keyword>
<dbReference type="Pfam" id="PF07411">
    <property type="entry name" value="DUF1508"/>
    <property type="match status" value="1"/>
</dbReference>
<accession>A0A1L3ZXS7</accession>
<dbReference type="Gene3D" id="3.30.160.160">
    <property type="entry name" value="YegP-like"/>
    <property type="match status" value="1"/>
</dbReference>
<dbReference type="OrthoDB" id="7576092at2"/>
<gene>
    <name evidence="2" type="ORF">BSL82_15025</name>
</gene>
<evidence type="ECO:0000313" key="3">
    <source>
        <dbReference type="Proteomes" id="UP000182063"/>
    </source>
</evidence>
<protein>
    <recommendedName>
        <fullName evidence="1">DUF1508 domain-containing protein</fullName>
    </recommendedName>
</protein>
<reference evidence="3" key="1">
    <citation type="submission" date="2016-11" db="EMBL/GenBank/DDBJ databases">
        <title>Complete Genome Sequence of alachlor-degrading Sphingomonas sp. strain JJ-A5.</title>
        <authorList>
            <person name="Lee H."/>
            <person name="Ka J.-O."/>
        </authorList>
    </citation>
    <scope>NUCLEOTIDE SEQUENCE [LARGE SCALE GENOMIC DNA]</scope>
    <source>
        <strain evidence="3">JJ-A5</strain>
    </source>
</reference>
<dbReference type="KEGG" id="sphj:BSL82_15025"/>
<dbReference type="RefSeq" id="WP_072598101.1">
    <property type="nucleotide sequence ID" value="NZ_CP018221.1"/>
</dbReference>
<dbReference type="AlphaFoldDB" id="A0A1L3ZXS7"/>
<dbReference type="Proteomes" id="UP000182063">
    <property type="component" value="Chromosome"/>
</dbReference>
<dbReference type="SUPFAM" id="SSF160113">
    <property type="entry name" value="YegP-like"/>
    <property type="match status" value="1"/>
</dbReference>
<evidence type="ECO:0000313" key="2">
    <source>
        <dbReference type="EMBL" id="API60434.1"/>
    </source>
</evidence>
<name>A0A1L3ZXS7_9SPHN</name>
<feature type="domain" description="DUF1508" evidence="1">
    <location>
        <begin position="21"/>
        <end position="61"/>
    </location>
</feature>
<dbReference type="InterPro" id="IPR010879">
    <property type="entry name" value="DUF1508"/>
</dbReference>
<dbReference type="EMBL" id="CP018221">
    <property type="protein sequence ID" value="API60434.1"/>
    <property type="molecule type" value="Genomic_DNA"/>
</dbReference>